<evidence type="ECO:0000259" key="1">
    <source>
        <dbReference type="Pfam" id="PF09317"/>
    </source>
</evidence>
<comment type="caution">
    <text evidence="2">The sequence shown here is derived from an EMBL/GenBank/DDBJ whole genome shotgun (WGS) entry which is preliminary data.</text>
</comment>
<accession>A0A429MIL7</accession>
<protein>
    <submittedName>
        <fullName evidence="2">DUF1974 domain-containing protein</fullName>
    </submittedName>
</protein>
<evidence type="ECO:0000313" key="3">
    <source>
        <dbReference type="Proteomes" id="UP000280073"/>
    </source>
</evidence>
<dbReference type="GO" id="GO:0003995">
    <property type="term" value="F:acyl-CoA dehydrogenase activity"/>
    <property type="evidence" value="ECO:0007669"/>
    <property type="project" value="InterPro"/>
</dbReference>
<feature type="domain" description="Acyl-CoA dehydrogenase C-terminal bacterial-type" evidence="1">
    <location>
        <begin position="2"/>
        <end position="77"/>
    </location>
</feature>
<dbReference type="InterPro" id="IPR015396">
    <property type="entry name" value="FadE_C"/>
</dbReference>
<gene>
    <name evidence="2" type="ORF">EA686_25610</name>
</gene>
<name>A0A429MIL7_ACIBA</name>
<dbReference type="AlphaFoldDB" id="A0A429MIL7"/>
<dbReference type="EMBL" id="RFDI01002049">
    <property type="protein sequence ID" value="RSR30402.1"/>
    <property type="molecule type" value="Genomic_DNA"/>
</dbReference>
<feature type="non-terminal residue" evidence="2">
    <location>
        <position position="1"/>
    </location>
</feature>
<reference evidence="2 3" key="1">
    <citation type="submission" date="2018-10" db="EMBL/GenBank/DDBJ databases">
        <title>GWAS and RNA-Seq identify cryptic mechanisms of antimicrobial resistance in Acinetobacter baumannii.</title>
        <authorList>
            <person name="Sahl J.W."/>
        </authorList>
    </citation>
    <scope>NUCLEOTIDE SEQUENCE [LARGE SCALE GENOMIC DNA]</scope>
    <source>
        <strain evidence="2 3">TG28175</strain>
    </source>
</reference>
<sequence length="94" mass="10897">EPNDVTGRLEHTFQMLRTIEPLWDKFKKAESKGKFTGLTFEENIAQAIKEGFISESEAQQLLQYNAIRFDSMLTDVFDEKLNKDLPLLNPHQIV</sequence>
<dbReference type="GO" id="GO:0033539">
    <property type="term" value="P:fatty acid beta-oxidation using acyl-CoA dehydrogenase"/>
    <property type="evidence" value="ECO:0007669"/>
    <property type="project" value="InterPro"/>
</dbReference>
<proteinExistence type="predicted"/>
<organism evidence="2 3">
    <name type="scientific">Acinetobacter baumannii</name>
    <dbReference type="NCBI Taxonomy" id="470"/>
    <lineage>
        <taxon>Bacteria</taxon>
        <taxon>Pseudomonadati</taxon>
        <taxon>Pseudomonadota</taxon>
        <taxon>Gammaproteobacteria</taxon>
        <taxon>Moraxellales</taxon>
        <taxon>Moraxellaceae</taxon>
        <taxon>Acinetobacter</taxon>
        <taxon>Acinetobacter calcoaceticus/baumannii complex</taxon>
    </lineage>
</organism>
<dbReference type="Proteomes" id="UP000280073">
    <property type="component" value="Unassembled WGS sequence"/>
</dbReference>
<dbReference type="Pfam" id="PF09317">
    <property type="entry name" value="ACDH_C"/>
    <property type="match status" value="1"/>
</dbReference>
<evidence type="ECO:0000313" key="2">
    <source>
        <dbReference type="EMBL" id="RSR30402.1"/>
    </source>
</evidence>